<comment type="caution">
    <text evidence="1">The sequence shown here is derived from an EMBL/GenBank/DDBJ whole genome shotgun (WGS) entry which is preliminary data.</text>
</comment>
<accession>A0AAV4SMG9</accession>
<dbReference type="AlphaFoldDB" id="A0AAV4SMG9"/>
<sequence>MSSLIRKRDKLQGHKGGPWDCLWREAKETGVIRRGILGDVYTESLSLSSETDFAGELRGCLTSDKLKTLSTGKSFYFGFNELEFVWNESFRELLEVLEGFPKFTGMNVIEISNSSSLIQKLVMKLHHFPRLLPHSSPLAKLSVPSSSFTSMAFLETTFTYRVPRISYRIYCKDEARHTGKKKTELKVLGKSSNSSSLIQACSETTPLFSLSSSSTFLPHSIFAKLSVSSSSFTSMPFLR</sequence>
<name>A0AAV4SMG9_CAEEX</name>
<reference evidence="1 2" key="1">
    <citation type="submission" date="2021-06" db="EMBL/GenBank/DDBJ databases">
        <title>Caerostris extrusa draft genome.</title>
        <authorList>
            <person name="Kono N."/>
            <person name="Arakawa K."/>
        </authorList>
    </citation>
    <scope>NUCLEOTIDE SEQUENCE [LARGE SCALE GENOMIC DNA]</scope>
</reference>
<protein>
    <submittedName>
        <fullName evidence="1">Uncharacterized protein</fullName>
    </submittedName>
</protein>
<keyword evidence="2" id="KW-1185">Reference proteome</keyword>
<proteinExistence type="predicted"/>
<evidence type="ECO:0000313" key="2">
    <source>
        <dbReference type="Proteomes" id="UP001054945"/>
    </source>
</evidence>
<dbReference type="EMBL" id="BPLR01009796">
    <property type="protein sequence ID" value="GIY34687.1"/>
    <property type="molecule type" value="Genomic_DNA"/>
</dbReference>
<evidence type="ECO:0000313" key="1">
    <source>
        <dbReference type="EMBL" id="GIY34687.1"/>
    </source>
</evidence>
<gene>
    <name evidence="1" type="ORF">CEXT_679391</name>
</gene>
<organism evidence="1 2">
    <name type="scientific">Caerostris extrusa</name>
    <name type="common">Bark spider</name>
    <name type="synonym">Caerostris bankana</name>
    <dbReference type="NCBI Taxonomy" id="172846"/>
    <lineage>
        <taxon>Eukaryota</taxon>
        <taxon>Metazoa</taxon>
        <taxon>Ecdysozoa</taxon>
        <taxon>Arthropoda</taxon>
        <taxon>Chelicerata</taxon>
        <taxon>Arachnida</taxon>
        <taxon>Araneae</taxon>
        <taxon>Araneomorphae</taxon>
        <taxon>Entelegynae</taxon>
        <taxon>Araneoidea</taxon>
        <taxon>Araneidae</taxon>
        <taxon>Caerostris</taxon>
    </lineage>
</organism>
<dbReference type="Proteomes" id="UP001054945">
    <property type="component" value="Unassembled WGS sequence"/>
</dbReference>